<keyword evidence="3" id="KW-1185">Reference proteome</keyword>
<feature type="transmembrane region" description="Helical" evidence="1">
    <location>
        <begin position="50"/>
        <end position="69"/>
    </location>
</feature>
<keyword evidence="1" id="KW-1133">Transmembrane helix</keyword>
<dbReference type="Proteomes" id="UP001222770">
    <property type="component" value="Unassembled WGS sequence"/>
</dbReference>
<evidence type="ECO:0000313" key="3">
    <source>
        <dbReference type="Proteomes" id="UP001222770"/>
    </source>
</evidence>
<dbReference type="EMBL" id="JAROCY010000001">
    <property type="protein sequence ID" value="MDF8331635.1"/>
    <property type="molecule type" value="Genomic_DNA"/>
</dbReference>
<gene>
    <name evidence="2" type="ORF">POM99_00325</name>
</gene>
<feature type="transmembrane region" description="Helical" evidence="1">
    <location>
        <begin position="12"/>
        <end position="29"/>
    </location>
</feature>
<keyword evidence="1" id="KW-0472">Membrane</keyword>
<evidence type="ECO:0000313" key="2">
    <source>
        <dbReference type="EMBL" id="MDF8331635.1"/>
    </source>
</evidence>
<accession>A0ABT6CEX0</accession>
<evidence type="ECO:0000256" key="1">
    <source>
        <dbReference type="SAM" id="Phobius"/>
    </source>
</evidence>
<keyword evidence="1" id="KW-0812">Transmembrane</keyword>
<protein>
    <submittedName>
        <fullName evidence="2">Uncharacterized protein</fullName>
    </submittedName>
</protein>
<reference evidence="2 3" key="1">
    <citation type="submission" date="2023-03" db="EMBL/GenBank/DDBJ databases">
        <title>Novosphingobium cyanobacteriorum sp. nov., isolated from a eutrophic reservoir during the Microcystis bloom period.</title>
        <authorList>
            <person name="Kang M."/>
            <person name="Le V."/>
            <person name="Ko S.-R."/>
            <person name="Lee S.-A."/>
            <person name="Ahn C.-Y."/>
        </authorList>
    </citation>
    <scope>NUCLEOTIDE SEQUENCE [LARGE SCALE GENOMIC DNA]</scope>
    <source>
        <strain evidence="2 3">HBC54</strain>
    </source>
</reference>
<comment type="caution">
    <text evidence="2">The sequence shown here is derived from an EMBL/GenBank/DDBJ whole genome shotgun (WGS) entry which is preliminary data.</text>
</comment>
<sequence length="70" mass="7665">MIDLDTLSTAQLFLAIAAPALLLSIIAGWQDHRQQRRRDLDRISPVPWRPISIFAAFVAVACIATAIHAG</sequence>
<name>A0ABT6CEX0_9SPHN</name>
<organism evidence="2 3">
    <name type="scientific">Novosphingobium cyanobacteriorum</name>
    <dbReference type="NCBI Taxonomy" id="3024215"/>
    <lineage>
        <taxon>Bacteria</taxon>
        <taxon>Pseudomonadati</taxon>
        <taxon>Pseudomonadota</taxon>
        <taxon>Alphaproteobacteria</taxon>
        <taxon>Sphingomonadales</taxon>
        <taxon>Sphingomonadaceae</taxon>
        <taxon>Novosphingobium</taxon>
    </lineage>
</organism>
<dbReference type="RefSeq" id="WP_277274741.1">
    <property type="nucleotide sequence ID" value="NZ_JAROCY010000001.1"/>
</dbReference>
<proteinExistence type="predicted"/>